<dbReference type="SUPFAM" id="SSF54637">
    <property type="entry name" value="Thioesterase/thiol ester dehydrase-isomerase"/>
    <property type="match status" value="1"/>
</dbReference>
<dbReference type="Proteomes" id="UP000226192">
    <property type="component" value="Unassembled WGS sequence"/>
</dbReference>
<dbReference type="InterPro" id="IPR029069">
    <property type="entry name" value="HotDog_dom_sf"/>
</dbReference>
<dbReference type="Pfam" id="PF03061">
    <property type="entry name" value="4HBT"/>
    <property type="match status" value="1"/>
</dbReference>
<organism evidence="2 3">
    <name type="scientific">Ophiocordyceps australis</name>
    <dbReference type="NCBI Taxonomy" id="1399860"/>
    <lineage>
        <taxon>Eukaryota</taxon>
        <taxon>Fungi</taxon>
        <taxon>Dikarya</taxon>
        <taxon>Ascomycota</taxon>
        <taxon>Pezizomycotina</taxon>
        <taxon>Sordariomycetes</taxon>
        <taxon>Hypocreomycetidae</taxon>
        <taxon>Hypocreales</taxon>
        <taxon>Ophiocordycipitaceae</taxon>
        <taxon>Ophiocordyceps</taxon>
    </lineage>
</organism>
<dbReference type="OrthoDB" id="506431at2759"/>
<dbReference type="PANTHER" id="PTHR47260:SF1">
    <property type="entry name" value="UPF0644 PROTEIN PB2B4.06"/>
    <property type="match status" value="1"/>
</dbReference>
<comment type="caution">
    <text evidence="2">The sequence shown here is derived from an EMBL/GenBank/DDBJ whole genome shotgun (WGS) entry which is preliminary data.</text>
</comment>
<dbReference type="EMBL" id="NJET01000125">
    <property type="protein sequence ID" value="PHH60879.1"/>
    <property type="molecule type" value="Genomic_DNA"/>
</dbReference>
<gene>
    <name evidence="2" type="ORF">CDD81_1084</name>
</gene>
<dbReference type="InterPro" id="IPR052061">
    <property type="entry name" value="PTE-AB_protein"/>
</dbReference>
<dbReference type="Gene3D" id="3.10.129.10">
    <property type="entry name" value="Hotdog Thioesterase"/>
    <property type="match status" value="1"/>
</dbReference>
<sequence length="243" mass="26257">MARKATTLSSEAPLPLSIALPKRLLIPMLNITPPDSDNSVYASTLDYFSSVPWCHALLRDTLCDSSTISSTARVTIPFIPGSRNLPLPQCEQFFGSVLATPDTIPHMLGFFRPDDANHALDAQRPITQAYLLFALGTSLSHYNGIVSGGLVAAIFDVAAGALIDLNTNLDKKDNALSNGVCIATSIKINYLRPVVATGCIVLARIWVESAEERKVFARGELTGSKGERLAEAEFYGTSFRNKL</sequence>
<name>A0A2C5X889_9HYPO</name>
<protein>
    <recommendedName>
        <fullName evidence="1">Thioesterase domain-containing protein</fullName>
    </recommendedName>
</protein>
<feature type="domain" description="Thioesterase" evidence="1">
    <location>
        <begin position="143"/>
        <end position="227"/>
    </location>
</feature>
<reference evidence="2 3" key="1">
    <citation type="submission" date="2017-06" db="EMBL/GenBank/DDBJ databases">
        <title>Ant-infecting Ophiocordyceps genomes reveal a high diversity of potential behavioral manipulation genes and a possible major role for enterotoxins.</title>
        <authorList>
            <person name="De Bekker C."/>
            <person name="Evans H.C."/>
            <person name="Brachmann A."/>
            <person name="Hughes D.P."/>
        </authorList>
    </citation>
    <scope>NUCLEOTIDE SEQUENCE [LARGE SCALE GENOMIC DNA]</scope>
    <source>
        <strain evidence="2 3">Map64</strain>
    </source>
</reference>
<dbReference type="AlphaFoldDB" id="A0A2C5X889"/>
<evidence type="ECO:0000313" key="2">
    <source>
        <dbReference type="EMBL" id="PHH60879.1"/>
    </source>
</evidence>
<evidence type="ECO:0000259" key="1">
    <source>
        <dbReference type="Pfam" id="PF03061"/>
    </source>
</evidence>
<keyword evidence="3" id="KW-1185">Reference proteome</keyword>
<dbReference type="CDD" id="cd03443">
    <property type="entry name" value="PaaI_thioesterase"/>
    <property type="match status" value="1"/>
</dbReference>
<accession>A0A2C5X889</accession>
<dbReference type="STRING" id="1399860.A0A2C5X889"/>
<proteinExistence type="predicted"/>
<evidence type="ECO:0000313" key="3">
    <source>
        <dbReference type="Proteomes" id="UP000226192"/>
    </source>
</evidence>
<dbReference type="InterPro" id="IPR006683">
    <property type="entry name" value="Thioestr_dom"/>
</dbReference>
<dbReference type="PANTHER" id="PTHR47260">
    <property type="entry name" value="UPF0644 PROTEIN PB2B4.06"/>
    <property type="match status" value="1"/>
</dbReference>